<dbReference type="NCBIfam" id="TIGR00743">
    <property type="entry name" value="DUF406 family protein"/>
    <property type="match status" value="1"/>
</dbReference>
<gene>
    <name evidence="2" type="ORF">P7M15_00900</name>
</gene>
<accession>A0AAW6Q6D2</accession>
<evidence type="ECO:0000313" key="3">
    <source>
        <dbReference type="Proteomes" id="UP001214976"/>
    </source>
</evidence>
<protein>
    <submittedName>
        <fullName evidence="2">YfcZ/YiiS family protein</fullName>
    </submittedName>
</protein>
<evidence type="ECO:0000313" key="2">
    <source>
        <dbReference type="EMBL" id="MDG2949090.1"/>
    </source>
</evidence>
<sequence length="102" mass="11728">MTQTLQQKILENSGCSKKKSTEFLDGSESAVDFEQVFTTEEEARQTLSRLTAIAREAETEPCIIQSRISPQNHWFHLKAQFEFCCQAESFIFQMKCRSSVKV</sequence>
<dbReference type="PANTHER" id="PTHR38769">
    <property type="entry name" value="UPF0381 PROTEIN YFCZ-RELATED"/>
    <property type="match status" value="1"/>
</dbReference>
<dbReference type="GO" id="GO:0005829">
    <property type="term" value="C:cytosol"/>
    <property type="evidence" value="ECO:0007669"/>
    <property type="project" value="TreeGrafter"/>
</dbReference>
<dbReference type="InterPro" id="IPR035571">
    <property type="entry name" value="UPF0234-like_C"/>
</dbReference>
<proteinExistence type="inferred from homology"/>
<dbReference type="RefSeq" id="WP_317476424.1">
    <property type="nucleotide sequence ID" value="NZ_JARQTW010000002.1"/>
</dbReference>
<comment type="caution">
    <text evidence="2">The sequence shown here is derived from an EMBL/GenBank/DDBJ whole genome shotgun (WGS) entry which is preliminary data.</text>
</comment>
<dbReference type="Proteomes" id="UP001214976">
    <property type="component" value="Unassembled WGS sequence"/>
</dbReference>
<comment type="similarity">
    <text evidence="1">Belongs to the UPF0381 family.</text>
</comment>
<dbReference type="EMBL" id="JARQTW010000002">
    <property type="protein sequence ID" value="MDG2949090.1"/>
    <property type="molecule type" value="Genomic_DNA"/>
</dbReference>
<dbReference type="AlphaFoldDB" id="A0AAW6Q6D2"/>
<evidence type="ECO:0000256" key="1">
    <source>
        <dbReference type="ARBA" id="ARBA00006201"/>
    </source>
</evidence>
<dbReference type="PANTHER" id="PTHR38769:SF1">
    <property type="entry name" value="UPF0381 PROTEIN YFCZ-RELATED"/>
    <property type="match status" value="1"/>
</dbReference>
<name>A0AAW6Q6D2_9PAST</name>
<dbReference type="InterPro" id="IPR005272">
    <property type="entry name" value="DUF406"/>
</dbReference>
<dbReference type="Pfam" id="PF04175">
    <property type="entry name" value="DUF406"/>
    <property type="match status" value="1"/>
</dbReference>
<dbReference type="Gene3D" id="3.30.70.860">
    <property type="match status" value="1"/>
</dbReference>
<reference evidence="2" key="1">
    <citation type="submission" date="2023-03" db="EMBL/GenBank/DDBJ databases">
        <title>Classification of Bisgaard taxon 6 and taxon 10 as Exercitatus varius gen. nov., spec. nov.</title>
        <authorList>
            <person name="Christensen H."/>
        </authorList>
    </citation>
    <scope>NUCLEOTIDE SEQUENCE</scope>
    <source>
        <strain evidence="2">86116</strain>
    </source>
</reference>
<organism evidence="2 3">
    <name type="scientific">Exercitatus varius</name>
    <dbReference type="NCBI Taxonomy" id="67857"/>
    <lineage>
        <taxon>Bacteria</taxon>
        <taxon>Pseudomonadati</taxon>
        <taxon>Pseudomonadota</taxon>
        <taxon>Gammaproteobacteria</taxon>
        <taxon>Pasteurellales</taxon>
        <taxon>Pasteurellaceae</taxon>
        <taxon>Exercitatus</taxon>
    </lineage>
</organism>